<dbReference type="AlphaFoldDB" id="A0A8H5W108"/>
<evidence type="ECO:0000313" key="1">
    <source>
        <dbReference type="EMBL" id="KAF5642871.1"/>
    </source>
</evidence>
<comment type="caution">
    <text evidence="1">The sequence shown here is derived from an EMBL/GenBank/DDBJ whole genome shotgun (WGS) entry which is preliminary data.</text>
</comment>
<name>A0A8H5W108_9HYPO</name>
<proteinExistence type="predicted"/>
<sequence length="121" mass="13722">MLAQNLAPIPSPAKEHEEYYGIVEDLCQQMYIMLVRRLSLCCKIFKIFLACKFPEQEPIERSEGVGKLFEEVLSQLEALLAAQNNAGVVLPMTLEIIQAQRLNIRLELLPTSISRVPQLPK</sequence>
<dbReference type="GeneID" id="59301978"/>
<dbReference type="EMBL" id="JAAQRI010000066">
    <property type="protein sequence ID" value="KAF5642871.1"/>
    <property type="molecule type" value="Genomic_DNA"/>
</dbReference>
<reference evidence="1 2" key="1">
    <citation type="submission" date="2020-05" db="EMBL/GenBank/DDBJ databases">
        <title>Identification and distribution of gene clusters putatively required for synthesis of sphingolipid metabolism inhibitors in phylogenetically diverse species of the filamentous fungus Fusarium.</title>
        <authorList>
            <person name="Kim H.-S."/>
            <person name="Busman M."/>
            <person name="Brown D.W."/>
            <person name="Divon H."/>
            <person name="Uhlig S."/>
            <person name="Proctor R.H."/>
        </authorList>
    </citation>
    <scope>NUCLEOTIDE SEQUENCE [LARGE SCALE GENOMIC DNA]</scope>
    <source>
        <strain evidence="1 2">NRRL 66243</strain>
    </source>
</reference>
<dbReference type="Proteomes" id="UP000530670">
    <property type="component" value="Unassembled WGS sequence"/>
</dbReference>
<keyword evidence="2" id="KW-1185">Reference proteome</keyword>
<organism evidence="1 2">
    <name type="scientific">Fusarium tjaetaba</name>
    <dbReference type="NCBI Taxonomy" id="1567544"/>
    <lineage>
        <taxon>Eukaryota</taxon>
        <taxon>Fungi</taxon>
        <taxon>Dikarya</taxon>
        <taxon>Ascomycota</taxon>
        <taxon>Pezizomycotina</taxon>
        <taxon>Sordariomycetes</taxon>
        <taxon>Hypocreomycetidae</taxon>
        <taxon>Hypocreales</taxon>
        <taxon>Nectriaceae</taxon>
        <taxon>Fusarium</taxon>
        <taxon>Fusarium fujikuroi species complex</taxon>
    </lineage>
</organism>
<evidence type="ECO:0000313" key="2">
    <source>
        <dbReference type="Proteomes" id="UP000530670"/>
    </source>
</evidence>
<gene>
    <name evidence="1" type="ORF">FTJAE_3413</name>
</gene>
<dbReference type="RefSeq" id="XP_037209436.1">
    <property type="nucleotide sequence ID" value="XM_037349708.1"/>
</dbReference>
<protein>
    <submittedName>
        <fullName evidence="1">Uncharacterized protein</fullName>
    </submittedName>
</protein>
<accession>A0A8H5W108</accession>